<dbReference type="CDD" id="cd00303">
    <property type="entry name" value="retropepsin_like"/>
    <property type="match status" value="1"/>
</dbReference>
<dbReference type="Pfam" id="PF08284">
    <property type="entry name" value="RVP_2"/>
    <property type="match status" value="1"/>
</dbReference>
<feature type="non-terminal residue" evidence="1">
    <location>
        <position position="1"/>
    </location>
</feature>
<organism evidence="1 2">
    <name type="scientific">Cajanus cajan</name>
    <name type="common">Pigeon pea</name>
    <name type="synonym">Cajanus indicus</name>
    <dbReference type="NCBI Taxonomy" id="3821"/>
    <lineage>
        <taxon>Eukaryota</taxon>
        <taxon>Viridiplantae</taxon>
        <taxon>Streptophyta</taxon>
        <taxon>Embryophyta</taxon>
        <taxon>Tracheophyta</taxon>
        <taxon>Spermatophyta</taxon>
        <taxon>Magnoliopsida</taxon>
        <taxon>eudicotyledons</taxon>
        <taxon>Gunneridae</taxon>
        <taxon>Pentapetalae</taxon>
        <taxon>rosids</taxon>
        <taxon>fabids</taxon>
        <taxon>Fabales</taxon>
        <taxon>Fabaceae</taxon>
        <taxon>Papilionoideae</taxon>
        <taxon>50 kb inversion clade</taxon>
        <taxon>NPAAA clade</taxon>
        <taxon>indigoferoid/millettioid clade</taxon>
        <taxon>Phaseoleae</taxon>
        <taxon>Cajanus</taxon>
    </lineage>
</organism>
<protein>
    <submittedName>
        <fullName evidence="1">Uncharacterized protein</fullName>
    </submittedName>
</protein>
<dbReference type="Gene3D" id="2.40.70.10">
    <property type="entry name" value="Acid Proteases"/>
    <property type="match status" value="1"/>
</dbReference>
<dbReference type="EMBL" id="CM003603">
    <property type="protein sequence ID" value="KYP75548.1"/>
    <property type="molecule type" value="Genomic_DNA"/>
</dbReference>
<dbReference type="Proteomes" id="UP000075243">
    <property type="component" value="Chromosome 1"/>
</dbReference>
<keyword evidence="2" id="KW-1185">Reference proteome</keyword>
<reference evidence="1 2" key="1">
    <citation type="journal article" date="2012" name="Nat. Biotechnol.">
        <title>Draft genome sequence of pigeonpea (Cajanus cajan), an orphan legume crop of resource-poor farmers.</title>
        <authorList>
            <person name="Varshney R.K."/>
            <person name="Chen W."/>
            <person name="Li Y."/>
            <person name="Bharti A.K."/>
            <person name="Saxena R.K."/>
            <person name="Schlueter J.A."/>
            <person name="Donoghue M.T."/>
            <person name="Azam S."/>
            <person name="Fan G."/>
            <person name="Whaley A.M."/>
            <person name="Farmer A.D."/>
            <person name="Sheridan J."/>
            <person name="Iwata A."/>
            <person name="Tuteja R."/>
            <person name="Penmetsa R.V."/>
            <person name="Wu W."/>
            <person name="Upadhyaya H.D."/>
            <person name="Yang S.P."/>
            <person name="Shah T."/>
            <person name="Saxena K.B."/>
            <person name="Michael T."/>
            <person name="McCombie W.R."/>
            <person name="Yang B."/>
            <person name="Zhang G."/>
            <person name="Yang H."/>
            <person name="Wang J."/>
            <person name="Spillane C."/>
            <person name="Cook D.R."/>
            <person name="May G.D."/>
            <person name="Xu X."/>
            <person name="Jackson S.A."/>
        </authorList>
    </citation>
    <scope>NUCLEOTIDE SEQUENCE [LARGE SCALE GENOMIC DNA]</scope>
    <source>
        <strain evidence="2">cv. Asha</strain>
    </source>
</reference>
<dbReference type="Gramene" id="C.cajan_19182.t">
    <property type="protein sequence ID" value="C.cajan_19182.t.cds1"/>
    <property type="gene ID" value="C.cajan_19182"/>
</dbReference>
<dbReference type="InterPro" id="IPR021109">
    <property type="entry name" value="Peptidase_aspartic_dom_sf"/>
</dbReference>
<name>A0A151U8E7_CAJCA</name>
<evidence type="ECO:0000313" key="2">
    <source>
        <dbReference type="Proteomes" id="UP000075243"/>
    </source>
</evidence>
<proteinExistence type="predicted"/>
<gene>
    <name evidence="1" type="ORF">KK1_019738</name>
</gene>
<sequence length="133" mass="14785">VVVLIDCDATHNFISTEMVDKRQLPITKTSLYLVEVGDGHKISCKGKCNSTHLQIQEFCVQHDLNLFELGGVDVLLVLEWLASLGEIKANFGDLNMKVKVQGETKVLKTNLEVIKALGALKLIQGAEFWFNTN</sequence>
<accession>A0A151U8E7</accession>
<dbReference type="AlphaFoldDB" id="A0A151U8E7"/>
<evidence type="ECO:0000313" key="1">
    <source>
        <dbReference type="EMBL" id="KYP75548.1"/>
    </source>
</evidence>